<reference evidence="6" key="1">
    <citation type="journal article" date="2019" name="Int. J. Syst. Evol. Microbiol.">
        <title>The Global Catalogue of Microorganisms (GCM) 10K type strain sequencing project: providing services to taxonomists for standard genome sequencing and annotation.</title>
        <authorList>
            <consortium name="The Broad Institute Genomics Platform"/>
            <consortium name="The Broad Institute Genome Sequencing Center for Infectious Disease"/>
            <person name="Wu L."/>
            <person name="Ma J."/>
        </authorList>
    </citation>
    <scope>NUCLEOTIDE SEQUENCE [LARGE SCALE GENOMIC DNA]</scope>
    <source>
        <strain evidence="6">CGMCC 1.15474</strain>
    </source>
</reference>
<evidence type="ECO:0000256" key="3">
    <source>
        <dbReference type="ARBA" id="ARBA00022679"/>
    </source>
</evidence>
<dbReference type="SUPFAM" id="SSF53448">
    <property type="entry name" value="Nucleotide-diphospho-sugar transferases"/>
    <property type="match status" value="1"/>
</dbReference>
<evidence type="ECO:0000313" key="6">
    <source>
        <dbReference type="Proteomes" id="UP001597318"/>
    </source>
</evidence>
<dbReference type="Pfam" id="PF00535">
    <property type="entry name" value="Glycos_transf_2"/>
    <property type="match status" value="1"/>
</dbReference>
<organism evidence="5 6">
    <name type="scientific">Metabacillus endolithicus</name>
    <dbReference type="NCBI Taxonomy" id="1535204"/>
    <lineage>
        <taxon>Bacteria</taxon>
        <taxon>Bacillati</taxon>
        <taxon>Bacillota</taxon>
        <taxon>Bacilli</taxon>
        <taxon>Bacillales</taxon>
        <taxon>Bacillaceae</taxon>
        <taxon>Metabacillus</taxon>
    </lineage>
</organism>
<dbReference type="InterPro" id="IPR001173">
    <property type="entry name" value="Glyco_trans_2-like"/>
</dbReference>
<keyword evidence="6" id="KW-1185">Reference proteome</keyword>
<dbReference type="CDD" id="cd00761">
    <property type="entry name" value="Glyco_tranf_GTA_type"/>
    <property type="match status" value="1"/>
</dbReference>
<keyword evidence="2" id="KW-0328">Glycosyltransferase</keyword>
<dbReference type="Proteomes" id="UP001597318">
    <property type="component" value="Unassembled WGS sequence"/>
</dbReference>
<dbReference type="PANTHER" id="PTHR22916">
    <property type="entry name" value="GLYCOSYLTRANSFERASE"/>
    <property type="match status" value="1"/>
</dbReference>
<comment type="caution">
    <text evidence="5">The sequence shown here is derived from an EMBL/GenBank/DDBJ whole genome shotgun (WGS) entry which is preliminary data.</text>
</comment>
<gene>
    <name evidence="5" type="ORF">ACFSKK_10050</name>
</gene>
<dbReference type="RefSeq" id="WP_247344409.1">
    <property type="nucleotide sequence ID" value="NZ_CP095550.1"/>
</dbReference>
<comment type="similarity">
    <text evidence="1">Belongs to the glycosyltransferase 2 family.</text>
</comment>
<sequence length="329" mass="39031">MPLISIIVPIYKVEKYLSNCIDSILDQTFTDFELILVNDGSPDNCGLLCDEYAKEDDRIRVIHKENGGLSSARNAGIDVARGEYFAFVDSDDFIHKKMYEILYNVAKREKSDIVLCDYILANEEESYNLTEYVFYDEVQNFSNMQVLMQLYSSNGVKFVVAWNKLYKKELFDGLRYEEGRIHEDEFIAHRILYKSSKVTFVPVNLYFYLQTHNSIIRSSFNVKKLDAIYAQKERITFFKQIGQFDLRYKAEMVYVKTFFKNYYRAKYDTSINNKNLRKLKRNFRSTIGTLLKNPFYNKKEKSVWLLFILSPYLFELYLKMRNNLNIIID</sequence>
<name>A0ABW5BWP1_9BACI</name>
<protein>
    <submittedName>
        <fullName evidence="5">Glycosyltransferase family 2 protein</fullName>
    </submittedName>
</protein>
<evidence type="ECO:0000256" key="1">
    <source>
        <dbReference type="ARBA" id="ARBA00006739"/>
    </source>
</evidence>
<dbReference type="PANTHER" id="PTHR22916:SF51">
    <property type="entry name" value="GLYCOSYLTRANSFERASE EPSH-RELATED"/>
    <property type="match status" value="1"/>
</dbReference>
<dbReference type="EMBL" id="JBHUIK010000002">
    <property type="protein sequence ID" value="MFD2214021.1"/>
    <property type="molecule type" value="Genomic_DNA"/>
</dbReference>
<proteinExistence type="inferred from homology"/>
<evidence type="ECO:0000256" key="2">
    <source>
        <dbReference type="ARBA" id="ARBA00022676"/>
    </source>
</evidence>
<accession>A0ABW5BWP1</accession>
<dbReference type="InterPro" id="IPR029044">
    <property type="entry name" value="Nucleotide-diphossugar_trans"/>
</dbReference>
<dbReference type="Gene3D" id="3.90.550.10">
    <property type="entry name" value="Spore Coat Polysaccharide Biosynthesis Protein SpsA, Chain A"/>
    <property type="match status" value="1"/>
</dbReference>
<feature type="domain" description="Glycosyltransferase 2-like" evidence="4">
    <location>
        <begin position="5"/>
        <end position="172"/>
    </location>
</feature>
<evidence type="ECO:0000313" key="5">
    <source>
        <dbReference type="EMBL" id="MFD2214021.1"/>
    </source>
</evidence>
<evidence type="ECO:0000259" key="4">
    <source>
        <dbReference type="Pfam" id="PF00535"/>
    </source>
</evidence>
<keyword evidence="3" id="KW-0808">Transferase</keyword>